<dbReference type="GO" id="GO:0005737">
    <property type="term" value="C:cytoplasm"/>
    <property type="evidence" value="ECO:0007669"/>
    <property type="project" value="TreeGrafter"/>
</dbReference>
<dbReference type="AlphaFoldDB" id="A0AAD6YC70"/>
<evidence type="ECO:0000313" key="3">
    <source>
        <dbReference type="Proteomes" id="UP001219525"/>
    </source>
</evidence>
<reference evidence="2" key="1">
    <citation type="submission" date="2023-03" db="EMBL/GenBank/DDBJ databases">
        <title>Massive genome expansion in bonnet fungi (Mycena s.s.) driven by repeated elements and novel gene families across ecological guilds.</title>
        <authorList>
            <consortium name="Lawrence Berkeley National Laboratory"/>
            <person name="Harder C.B."/>
            <person name="Miyauchi S."/>
            <person name="Viragh M."/>
            <person name="Kuo A."/>
            <person name="Thoen E."/>
            <person name="Andreopoulos B."/>
            <person name="Lu D."/>
            <person name="Skrede I."/>
            <person name="Drula E."/>
            <person name="Henrissat B."/>
            <person name="Morin E."/>
            <person name="Kohler A."/>
            <person name="Barry K."/>
            <person name="LaButti K."/>
            <person name="Morin E."/>
            <person name="Salamov A."/>
            <person name="Lipzen A."/>
            <person name="Mereny Z."/>
            <person name="Hegedus B."/>
            <person name="Baldrian P."/>
            <person name="Stursova M."/>
            <person name="Weitz H."/>
            <person name="Taylor A."/>
            <person name="Grigoriev I.V."/>
            <person name="Nagy L.G."/>
            <person name="Martin F."/>
            <person name="Kauserud H."/>
        </authorList>
    </citation>
    <scope>NUCLEOTIDE SEQUENCE</scope>
    <source>
        <strain evidence="2">9144</strain>
    </source>
</reference>
<dbReference type="Pfam" id="PF00782">
    <property type="entry name" value="DSPc"/>
    <property type="match status" value="1"/>
</dbReference>
<accession>A0AAD6YC70</accession>
<dbReference type="PANTHER" id="PTHR46377:SF1">
    <property type="entry name" value="DUAL SPECIFICITY PROTEIN PHOSPHATASE 19"/>
    <property type="match status" value="1"/>
</dbReference>
<dbReference type="InterPro" id="IPR029021">
    <property type="entry name" value="Prot-tyrosine_phosphatase-like"/>
</dbReference>
<feature type="non-terminal residue" evidence="2">
    <location>
        <position position="108"/>
    </location>
</feature>
<dbReference type="Gene3D" id="3.90.190.10">
    <property type="entry name" value="Protein tyrosine phosphatase superfamily"/>
    <property type="match status" value="1"/>
</dbReference>
<proteinExistence type="predicted"/>
<dbReference type="GO" id="GO:0008579">
    <property type="term" value="F:JUN kinase phosphatase activity"/>
    <property type="evidence" value="ECO:0007669"/>
    <property type="project" value="TreeGrafter"/>
</dbReference>
<evidence type="ECO:0000259" key="1">
    <source>
        <dbReference type="Pfam" id="PF00782"/>
    </source>
</evidence>
<dbReference type="EMBL" id="JARJCW010000022">
    <property type="protein sequence ID" value="KAJ7213056.1"/>
    <property type="molecule type" value="Genomic_DNA"/>
</dbReference>
<organism evidence="2 3">
    <name type="scientific">Mycena pura</name>
    <dbReference type="NCBI Taxonomy" id="153505"/>
    <lineage>
        <taxon>Eukaryota</taxon>
        <taxon>Fungi</taxon>
        <taxon>Dikarya</taxon>
        <taxon>Basidiomycota</taxon>
        <taxon>Agaricomycotina</taxon>
        <taxon>Agaricomycetes</taxon>
        <taxon>Agaricomycetidae</taxon>
        <taxon>Agaricales</taxon>
        <taxon>Marasmiineae</taxon>
        <taxon>Mycenaceae</taxon>
        <taxon>Mycena</taxon>
    </lineage>
</organism>
<sequence>VAARSTRSLTERRITHVLSVCMDPIPAEPPQSGLQYMRIPIEDRDVDYADLLIHLPSACQFTDHAIRSGGAILVHDVQGLSRNAAVVAAYRESVRFKPVPWQLMLQGL</sequence>
<dbReference type="PANTHER" id="PTHR46377">
    <property type="entry name" value="DUAL SPECIFICITY PROTEIN PHOSPHATASE 19"/>
    <property type="match status" value="1"/>
</dbReference>
<name>A0AAD6YC70_9AGAR</name>
<gene>
    <name evidence="2" type="ORF">GGX14DRAFT_361249</name>
</gene>
<dbReference type="CDD" id="cd14498">
    <property type="entry name" value="DSP"/>
    <property type="match status" value="1"/>
</dbReference>
<comment type="caution">
    <text evidence="2">The sequence shown here is derived from an EMBL/GenBank/DDBJ whole genome shotgun (WGS) entry which is preliminary data.</text>
</comment>
<feature type="domain" description="Dual specificity phosphatase catalytic" evidence="1">
    <location>
        <begin position="7"/>
        <end position="90"/>
    </location>
</feature>
<evidence type="ECO:0000313" key="2">
    <source>
        <dbReference type="EMBL" id="KAJ7213056.1"/>
    </source>
</evidence>
<keyword evidence="3" id="KW-1185">Reference proteome</keyword>
<dbReference type="InterPro" id="IPR000340">
    <property type="entry name" value="Dual-sp_phosphatase_cat-dom"/>
</dbReference>
<dbReference type="Proteomes" id="UP001219525">
    <property type="component" value="Unassembled WGS sequence"/>
</dbReference>
<protein>
    <submittedName>
        <fullName evidence="2">Protein-tyrosine phosphatase-like protein</fullName>
    </submittedName>
</protein>
<dbReference type="SUPFAM" id="SSF52799">
    <property type="entry name" value="(Phosphotyrosine protein) phosphatases II"/>
    <property type="match status" value="1"/>
</dbReference>